<sequence>MNQFEETERSKMDRKLLKPQVERRRRERMNRSLENLRLLLLQGPEQQATSQRRVEKAEILEHTVLFLQSAKKPRAEDESSSEGHRFLDGFSACLQKAAHFLHEQSEAQGLHDSLSSSLHRCLNRRPHRSNVRDVRHITQGLQSVRRHTHTHTSSHPYRIALRHTDPNTVRRHHNQNTASTRWPTTSPQAAGSVWRPWP</sequence>
<organism evidence="8 9">
    <name type="scientific">Hemibagrus guttatus</name>
    <dbReference type="NCBI Taxonomy" id="175788"/>
    <lineage>
        <taxon>Eukaryota</taxon>
        <taxon>Metazoa</taxon>
        <taxon>Chordata</taxon>
        <taxon>Craniata</taxon>
        <taxon>Vertebrata</taxon>
        <taxon>Euteleostomi</taxon>
        <taxon>Actinopterygii</taxon>
        <taxon>Neopterygii</taxon>
        <taxon>Teleostei</taxon>
        <taxon>Ostariophysi</taxon>
        <taxon>Siluriformes</taxon>
        <taxon>Bagridae</taxon>
        <taxon>Hemibagrus</taxon>
    </lineage>
</organism>
<evidence type="ECO:0000256" key="1">
    <source>
        <dbReference type="ARBA" id="ARBA00004123"/>
    </source>
</evidence>
<feature type="region of interest" description="Disordered" evidence="6">
    <location>
        <begin position="1"/>
        <end position="29"/>
    </location>
</feature>
<comment type="caution">
    <text evidence="8">The sequence shown here is derived from an EMBL/GenBank/DDBJ whole genome shotgun (WGS) entry which is preliminary data.</text>
</comment>
<dbReference type="PROSITE" id="PS50888">
    <property type="entry name" value="BHLH"/>
    <property type="match status" value="1"/>
</dbReference>
<dbReference type="GO" id="GO:0046983">
    <property type="term" value="F:protein dimerization activity"/>
    <property type="evidence" value="ECO:0007669"/>
    <property type="project" value="InterPro"/>
</dbReference>
<dbReference type="SMART" id="SM00353">
    <property type="entry name" value="HLH"/>
    <property type="match status" value="1"/>
</dbReference>
<keyword evidence="4" id="KW-0804">Transcription</keyword>
<evidence type="ECO:0000259" key="7">
    <source>
        <dbReference type="PROSITE" id="PS50888"/>
    </source>
</evidence>
<feature type="domain" description="BHLH" evidence="7">
    <location>
        <begin position="13"/>
        <end position="70"/>
    </location>
</feature>
<feature type="region of interest" description="Disordered" evidence="6">
    <location>
        <begin position="169"/>
        <end position="198"/>
    </location>
</feature>
<feature type="compositionally biased region" description="Basic and acidic residues" evidence="6">
    <location>
        <begin position="1"/>
        <end position="24"/>
    </location>
</feature>
<dbReference type="EMBL" id="JAUCMX010000027">
    <property type="protein sequence ID" value="KAK3509360.1"/>
    <property type="molecule type" value="Genomic_DNA"/>
</dbReference>
<keyword evidence="9" id="KW-1185">Reference proteome</keyword>
<dbReference type="InterPro" id="IPR050370">
    <property type="entry name" value="HES_HEY"/>
</dbReference>
<accession>A0AAE0PWY0</accession>
<evidence type="ECO:0000256" key="5">
    <source>
        <dbReference type="ARBA" id="ARBA00023242"/>
    </source>
</evidence>
<name>A0AAE0PWY0_9TELE</name>
<evidence type="ECO:0000313" key="9">
    <source>
        <dbReference type="Proteomes" id="UP001274896"/>
    </source>
</evidence>
<dbReference type="Proteomes" id="UP001274896">
    <property type="component" value="Unassembled WGS sequence"/>
</dbReference>
<evidence type="ECO:0000256" key="4">
    <source>
        <dbReference type="ARBA" id="ARBA00023163"/>
    </source>
</evidence>
<protein>
    <recommendedName>
        <fullName evidence="7">BHLH domain-containing protein</fullName>
    </recommendedName>
</protein>
<evidence type="ECO:0000256" key="3">
    <source>
        <dbReference type="ARBA" id="ARBA00023015"/>
    </source>
</evidence>
<dbReference type="InterPro" id="IPR011598">
    <property type="entry name" value="bHLH_dom"/>
</dbReference>
<evidence type="ECO:0000313" key="8">
    <source>
        <dbReference type="EMBL" id="KAK3509360.1"/>
    </source>
</evidence>
<feature type="compositionally biased region" description="Polar residues" evidence="6">
    <location>
        <begin position="175"/>
        <end position="189"/>
    </location>
</feature>
<dbReference type="SUPFAM" id="SSF47459">
    <property type="entry name" value="HLH, helix-loop-helix DNA-binding domain"/>
    <property type="match status" value="1"/>
</dbReference>
<gene>
    <name evidence="8" type="ORF">QTP70_030379</name>
</gene>
<dbReference type="PANTHER" id="PTHR10985">
    <property type="entry name" value="BASIC HELIX-LOOP-HELIX TRANSCRIPTION FACTOR, HES-RELATED"/>
    <property type="match status" value="1"/>
</dbReference>
<dbReference type="GO" id="GO:0005634">
    <property type="term" value="C:nucleus"/>
    <property type="evidence" value="ECO:0007669"/>
    <property type="project" value="UniProtKB-SubCell"/>
</dbReference>
<keyword evidence="3" id="KW-0805">Transcription regulation</keyword>
<proteinExistence type="predicted"/>
<dbReference type="AlphaFoldDB" id="A0AAE0PWY0"/>
<comment type="subcellular location">
    <subcellularLocation>
        <location evidence="1">Nucleus</location>
    </subcellularLocation>
</comment>
<keyword evidence="2" id="KW-0678">Repressor</keyword>
<keyword evidence="5" id="KW-0539">Nucleus</keyword>
<dbReference type="Pfam" id="PF00010">
    <property type="entry name" value="HLH"/>
    <property type="match status" value="1"/>
</dbReference>
<reference evidence="8" key="1">
    <citation type="submission" date="2023-06" db="EMBL/GenBank/DDBJ databases">
        <title>Male Hemibagrus guttatus genome.</title>
        <authorList>
            <person name="Bian C."/>
        </authorList>
    </citation>
    <scope>NUCLEOTIDE SEQUENCE</scope>
    <source>
        <strain evidence="8">Male_cb2023</strain>
        <tissue evidence="8">Muscle</tissue>
    </source>
</reference>
<dbReference type="Gene3D" id="4.10.280.10">
    <property type="entry name" value="Helix-loop-helix DNA-binding domain"/>
    <property type="match status" value="1"/>
</dbReference>
<evidence type="ECO:0000256" key="6">
    <source>
        <dbReference type="SAM" id="MobiDB-lite"/>
    </source>
</evidence>
<dbReference type="InterPro" id="IPR036638">
    <property type="entry name" value="HLH_DNA-bd_sf"/>
</dbReference>
<evidence type="ECO:0000256" key="2">
    <source>
        <dbReference type="ARBA" id="ARBA00022491"/>
    </source>
</evidence>